<gene>
    <name evidence="1" type="ORF">I6H56_05235</name>
</gene>
<evidence type="ECO:0000313" key="1">
    <source>
        <dbReference type="EMBL" id="QQB74857.1"/>
    </source>
</evidence>
<dbReference type="Proteomes" id="UP000595577">
    <property type="component" value="Chromosome"/>
</dbReference>
<reference evidence="1 2" key="1">
    <citation type="submission" date="2020-12" db="EMBL/GenBank/DDBJ databases">
        <title>FDA dAtabase for Regulatory Grade micrObial Sequences (FDA-ARGOS): Supporting development and validation of Infectious Disease Dx tests.</title>
        <authorList>
            <person name="Sproer C."/>
            <person name="Gronow S."/>
            <person name="Severitt S."/>
            <person name="Schroder I."/>
            <person name="Tallon L."/>
            <person name="Sadzewicz L."/>
            <person name="Zhao X."/>
            <person name="Boylan J."/>
            <person name="Ott S."/>
            <person name="Bowen H."/>
            <person name="Vavikolanu K."/>
            <person name="Mehta A."/>
            <person name="Aluvathingal J."/>
            <person name="Nadendla S."/>
            <person name="Lowell S."/>
            <person name="Myers T."/>
            <person name="Yan Y."/>
            <person name="Sichtig H."/>
        </authorList>
    </citation>
    <scope>NUCLEOTIDE SEQUENCE [LARGE SCALE GENOMIC DNA]</scope>
    <source>
        <strain evidence="1 2">FDAARGOS_999</strain>
    </source>
</reference>
<proteinExistence type="predicted"/>
<sequence length="80" mass="9458">MGFFSNNNESKNSMKENKYVETIKATSLELLDKEITKRMETRIIKDIKFQVDGIFYAMIIYDAWAEKARNEKENSKDLEL</sequence>
<name>A0A7T4KHL9_9FUSO</name>
<accession>A0A7T4KHL9</accession>
<dbReference type="AlphaFoldDB" id="A0A7T4KHL9"/>
<evidence type="ECO:0000313" key="2">
    <source>
        <dbReference type="Proteomes" id="UP000595577"/>
    </source>
</evidence>
<dbReference type="EMBL" id="CP066022">
    <property type="protein sequence ID" value="QQB74857.1"/>
    <property type="molecule type" value="Genomic_DNA"/>
</dbReference>
<dbReference type="RefSeq" id="WP_198481246.1">
    <property type="nucleotide sequence ID" value="NZ_CP066022.1"/>
</dbReference>
<protein>
    <submittedName>
        <fullName evidence="1">Uncharacterized protein</fullName>
    </submittedName>
</protein>
<organism evidence="1 2">
    <name type="scientific">Fusobacterium canifelinum</name>
    <dbReference type="NCBI Taxonomy" id="285729"/>
    <lineage>
        <taxon>Bacteria</taxon>
        <taxon>Fusobacteriati</taxon>
        <taxon>Fusobacteriota</taxon>
        <taxon>Fusobacteriia</taxon>
        <taxon>Fusobacteriales</taxon>
        <taxon>Fusobacteriaceae</taxon>
        <taxon>Fusobacterium</taxon>
    </lineage>
</organism>